<evidence type="ECO:0008006" key="4">
    <source>
        <dbReference type="Google" id="ProtNLM"/>
    </source>
</evidence>
<evidence type="ECO:0000313" key="3">
    <source>
        <dbReference type="Proteomes" id="UP000290682"/>
    </source>
</evidence>
<dbReference type="Proteomes" id="UP000290682">
    <property type="component" value="Unassembled WGS sequence"/>
</dbReference>
<dbReference type="EMBL" id="REGR01000014">
    <property type="protein sequence ID" value="RXZ42658.1"/>
    <property type="molecule type" value="Genomic_DNA"/>
</dbReference>
<evidence type="ECO:0000256" key="1">
    <source>
        <dbReference type="SAM" id="MobiDB-lite"/>
    </source>
</evidence>
<evidence type="ECO:0000313" key="2">
    <source>
        <dbReference type="EMBL" id="RXZ42658.1"/>
    </source>
</evidence>
<keyword evidence="3" id="KW-1185">Reference proteome</keyword>
<reference evidence="2 3" key="1">
    <citation type="submission" date="2018-10" db="EMBL/GenBank/DDBJ databases">
        <title>Draft genome of Fastidiocella sp. strain 375T, a bacterium isolated from a karstic cave dripping water.</title>
        <authorList>
            <person name="Coelho C."/>
            <person name="Verissimo A."/>
            <person name="Tiago I."/>
        </authorList>
    </citation>
    <scope>NUCLEOTIDE SEQUENCE [LARGE SCALE GENOMIC DNA]</scope>
    <source>
        <strain evidence="2 3">CAVE-375</strain>
    </source>
</reference>
<proteinExistence type="predicted"/>
<feature type="region of interest" description="Disordered" evidence="1">
    <location>
        <begin position="1"/>
        <end position="24"/>
    </location>
</feature>
<accession>A0ABY0FDG3</accession>
<name>A0ABY0FDG3_9NEIS</name>
<sequence length="71" mass="7678">MNPGDSVRITDHPHRTGQYGRVSEHPAPRGFFNVHIPAVALSRDRAKAFGEIKAGRFVAVSLIAANQLEAA</sequence>
<protein>
    <recommendedName>
        <fullName evidence="4">Cold-shock protein</fullName>
    </recommendedName>
</protein>
<organism evidence="2 3">
    <name type="scientific">Crenobacter cavernae</name>
    <dbReference type="NCBI Taxonomy" id="2290923"/>
    <lineage>
        <taxon>Bacteria</taxon>
        <taxon>Pseudomonadati</taxon>
        <taxon>Pseudomonadota</taxon>
        <taxon>Betaproteobacteria</taxon>
        <taxon>Neisseriales</taxon>
        <taxon>Neisseriaceae</taxon>
        <taxon>Crenobacter</taxon>
    </lineage>
</organism>
<gene>
    <name evidence="2" type="ORF">EBB06_12240</name>
</gene>
<comment type="caution">
    <text evidence="2">The sequence shown here is derived from an EMBL/GenBank/DDBJ whole genome shotgun (WGS) entry which is preliminary data.</text>
</comment>
<dbReference type="RefSeq" id="WP_129213447.1">
    <property type="nucleotide sequence ID" value="NZ_REGR01000014.1"/>
</dbReference>